<keyword evidence="16" id="KW-1185">Reference proteome</keyword>
<dbReference type="EMBL" id="JBHSQV010000027">
    <property type="protein sequence ID" value="MFC5985470.1"/>
    <property type="molecule type" value="Genomic_DNA"/>
</dbReference>
<keyword evidence="10" id="KW-0573">Peptidoglycan synthesis</keyword>
<gene>
    <name evidence="15" type="ORF">ACFPXP_03335</name>
</gene>
<feature type="domain" description="Peptidase S11 D-Ala-D-Ala carboxypeptidase A C-terminal" evidence="14">
    <location>
        <begin position="313"/>
        <end position="412"/>
    </location>
</feature>
<name>A0ABW1IK92_9BACL</name>
<proteinExistence type="inferred from homology"/>
<evidence type="ECO:0000259" key="14">
    <source>
        <dbReference type="SMART" id="SM00936"/>
    </source>
</evidence>
<evidence type="ECO:0000256" key="12">
    <source>
        <dbReference type="ARBA" id="ARBA00034000"/>
    </source>
</evidence>
<dbReference type="SUPFAM" id="SSF56601">
    <property type="entry name" value="beta-lactamase/transpeptidase-like"/>
    <property type="match status" value="1"/>
</dbReference>
<organism evidence="15 16">
    <name type="scientific">Marinicrinis lubricantis</name>
    <dbReference type="NCBI Taxonomy" id="2086470"/>
    <lineage>
        <taxon>Bacteria</taxon>
        <taxon>Bacillati</taxon>
        <taxon>Bacillota</taxon>
        <taxon>Bacilli</taxon>
        <taxon>Bacillales</taxon>
        <taxon>Paenibacillaceae</taxon>
    </lineage>
</organism>
<dbReference type="PANTHER" id="PTHR21581:SF11">
    <property type="entry name" value="D-ALANYL-D-ALANINE CARBOXYPEPTIDASE DACA"/>
    <property type="match status" value="1"/>
</dbReference>
<dbReference type="InterPro" id="IPR012907">
    <property type="entry name" value="Peptidase_S11_C"/>
</dbReference>
<dbReference type="PANTHER" id="PTHR21581">
    <property type="entry name" value="D-ALANYL-D-ALANINE CARBOXYPEPTIDASE"/>
    <property type="match status" value="1"/>
</dbReference>
<keyword evidence="5 15" id="KW-0121">Carboxypeptidase</keyword>
<comment type="catalytic activity">
    <reaction evidence="12">
        <text>Preferential cleavage: (Ac)2-L-Lys-D-Ala-|-D-Ala. Also transpeptidation of peptidyl-alanyl moieties that are N-acyl substituents of D-alanine.</text>
        <dbReference type="EC" id="3.4.16.4"/>
    </reaction>
</comment>
<evidence type="ECO:0000313" key="16">
    <source>
        <dbReference type="Proteomes" id="UP001596250"/>
    </source>
</evidence>
<dbReference type="Pfam" id="PF07943">
    <property type="entry name" value="PBP5_C"/>
    <property type="match status" value="1"/>
</dbReference>
<keyword evidence="11" id="KW-0961">Cell wall biogenesis/degradation</keyword>
<evidence type="ECO:0000256" key="3">
    <source>
        <dbReference type="ARBA" id="ARBA00007164"/>
    </source>
</evidence>
<dbReference type="InterPro" id="IPR001967">
    <property type="entry name" value="Peptidase_S11_N"/>
</dbReference>
<comment type="function">
    <text evidence="1">Removes C-terminal D-alanyl residues from sugar-peptide cell wall precursors.</text>
</comment>
<dbReference type="InterPro" id="IPR037167">
    <property type="entry name" value="Peptidase_S11_C_sf"/>
</dbReference>
<evidence type="ECO:0000256" key="13">
    <source>
        <dbReference type="RuleBase" id="RU004016"/>
    </source>
</evidence>
<evidence type="ECO:0000256" key="2">
    <source>
        <dbReference type="ARBA" id="ARBA00004752"/>
    </source>
</evidence>
<keyword evidence="8 15" id="KW-0378">Hydrolase</keyword>
<dbReference type="SMART" id="SM00936">
    <property type="entry name" value="PBP5_C"/>
    <property type="match status" value="1"/>
</dbReference>
<sequence>MLRKLKKVTVSICLLIMIQLMGLSILSPSTSFAAEIPTPSLQVKSAILIEASTGQVLYSLNADEARPPASMAKMMTEYVVMTAIKEGRITPEDQVTISHYAAEVIGSGQQLAEGKQFTVRDLLRNMIIYSGNDAAVALAEYVGNGSETNFVQMMNEAAKEMGLSDTAYFANATGLSNAEDLGQFAPDVPGETMISAEDVAKLARRLITDFPESLEFSSIPRTTLHEDDPNSTQIDNWNWMLEGWKEYNNNFSAYAYDGMDGLKTGHTDEAGYCFTGTAERDGMRLISVVMGAANEPERFNQTRVLMDYGFNNFEMKTILAAKSKVEALETVHVKKAKDTDVPVVVSEGVVFAVRKGEVDDAFKLEASPMDEKELVAPIKEGDKVGQVTVTYNGPNGEVKQTVDLLAAEDADKANWFILLMRAIKEFFVNLIDSIKNLF</sequence>
<evidence type="ECO:0000256" key="7">
    <source>
        <dbReference type="ARBA" id="ARBA00022729"/>
    </source>
</evidence>
<dbReference type="GO" id="GO:0004180">
    <property type="term" value="F:carboxypeptidase activity"/>
    <property type="evidence" value="ECO:0007669"/>
    <property type="project" value="UniProtKB-KW"/>
</dbReference>
<evidence type="ECO:0000313" key="15">
    <source>
        <dbReference type="EMBL" id="MFC5985470.1"/>
    </source>
</evidence>
<dbReference type="EC" id="3.4.16.4" evidence="4"/>
<evidence type="ECO:0000256" key="8">
    <source>
        <dbReference type="ARBA" id="ARBA00022801"/>
    </source>
</evidence>
<dbReference type="SUPFAM" id="SSF69189">
    <property type="entry name" value="Penicillin-binding protein associated domain"/>
    <property type="match status" value="1"/>
</dbReference>
<dbReference type="RefSeq" id="WP_379892338.1">
    <property type="nucleotide sequence ID" value="NZ_CBCSCT010000009.1"/>
</dbReference>
<evidence type="ECO:0000256" key="9">
    <source>
        <dbReference type="ARBA" id="ARBA00022960"/>
    </source>
</evidence>
<comment type="similarity">
    <text evidence="3 13">Belongs to the peptidase S11 family.</text>
</comment>
<accession>A0ABW1IK92</accession>
<evidence type="ECO:0000256" key="4">
    <source>
        <dbReference type="ARBA" id="ARBA00012448"/>
    </source>
</evidence>
<comment type="pathway">
    <text evidence="2">Cell wall biogenesis; peptidoglycan biosynthesis.</text>
</comment>
<evidence type="ECO:0000256" key="11">
    <source>
        <dbReference type="ARBA" id="ARBA00023316"/>
    </source>
</evidence>
<comment type="caution">
    <text evidence="15">The sequence shown here is derived from an EMBL/GenBank/DDBJ whole genome shotgun (WGS) entry which is preliminary data.</text>
</comment>
<dbReference type="InterPro" id="IPR015956">
    <property type="entry name" value="Peniciliin-bd_prot_C_sf"/>
</dbReference>
<keyword evidence="9" id="KW-0133">Cell shape</keyword>
<evidence type="ECO:0000256" key="10">
    <source>
        <dbReference type="ARBA" id="ARBA00022984"/>
    </source>
</evidence>
<dbReference type="Gene3D" id="2.60.410.10">
    <property type="entry name" value="D-Ala-D-Ala carboxypeptidase, C-terminal domain"/>
    <property type="match status" value="1"/>
</dbReference>
<dbReference type="Pfam" id="PF00768">
    <property type="entry name" value="Peptidase_S11"/>
    <property type="match status" value="1"/>
</dbReference>
<dbReference type="InterPro" id="IPR012338">
    <property type="entry name" value="Beta-lactam/transpept-like"/>
</dbReference>
<reference evidence="16" key="1">
    <citation type="journal article" date="2019" name="Int. J. Syst. Evol. Microbiol.">
        <title>The Global Catalogue of Microorganisms (GCM) 10K type strain sequencing project: providing services to taxonomists for standard genome sequencing and annotation.</title>
        <authorList>
            <consortium name="The Broad Institute Genomics Platform"/>
            <consortium name="The Broad Institute Genome Sequencing Center for Infectious Disease"/>
            <person name="Wu L."/>
            <person name="Ma J."/>
        </authorList>
    </citation>
    <scope>NUCLEOTIDE SEQUENCE [LARGE SCALE GENOMIC DNA]</scope>
    <source>
        <strain evidence="16">CCM 8749</strain>
    </source>
</reference>
<keyword evidence="7" id="KW-0732">Signal</keyword>
<dbReference type="Proteomes" id="UP001596250">
    <property type="component" value="Unassembled WGS sequence"/>
</dbReference>
<keyword evidence="6" id="KW-0645">Protease</keyword>
<evidence type="ECO:0000256" key="5">
    <source>
        <dbReference type="ARBA" id="ARBA00022645"/>
    </source>
</evidence>
<evidence type="ECO:0000256" key="1">
    <source>
        <dbReference type="ARBA" id="ARBA00003217"/>
    </source>
</evidence>
<dbReference type="PRINTS" id="PR00725">
    <property type="entry name" value="DADACBPTASE1"/>
</dbReference>
<protein>
    <recommendedName>
        <fullName evidence="4">serine-type D-Ala-D-Ala carboxypeptidase</fullName>
        <ecNumber evidence="4">3.4.16.4</ecNumber>
    </recommendedName>
</protein>
<dbReference type="InterPro" id="IPR018044">
    <property type="entry name" value="Peptidase_S11"/>
</dbReference>
<dbReference type="Gene3D" id="3.40.710.10">
    <property type="entry name" value="DD-peptidase/beta-lactamase superfamily"/>
    <property type="match status" value="1"/>
</dbReference>
<evidence type="ECO:0000256" key="6">
    <source>
        <dbReference type="ARBA" id="ARBA00022670"/>
    </source>
</evidence>